<keyword evidence="3" id="KW-1185">Reference proteome</keyword>
<dbReference type="Pfam" id="PF14529">
    <property type="entry name" value="Exo_endo_phos_2"/>
    <property type="match status" value="1"/>
</dbReference>
<dbReference type="Proteomes" id="UP000233556">
    <property type="component" value="Unassembled WGS sequence"/>
</dbReference>
<dbReference type="SUPFAM" id="SSF56219">
    <property type="entry name" value="DNase I-like"/>
    <property type="match status" value="1"/>
</dbReference>
<evidence type="ECO:0000313" key="3">
    <source>
        <dbReference type="Proteomes" id="UP000233556"/>
    </source>
</evidence>
<reference evidence="3" key="2">
    <citation type="submission" date="2017-12" db="EMBL/GenBank/DDBJ databases">
        <title>Genome sequence of the Bar-tailed Godwit (Limosa lapponica baueri).</title>
        <authorList>
            <person name="Lima N.C.B."/>
            <person name="Parody-Merino A.M."/>
            <person name="Battley P.F."/>
            <person name="Fidler A.E."/>
            <person name="Prosdocimi F."/>
        </authorList>
    </citation>
    <scope>NUCLEOTIDE SEQUENCE [LARGE SCALE GENOMIC DNA]</scope>
</reference>
<dbReference type="OrthoDB" id="6152807at2759"/>
<protein>
    <submittedName>
        <fullName evidence="2">Pre-mrna-processing factor 17</fullName>
    </submittedName>
</protein>
<dbReference type="EMBL" id="KZ511938">
    <property type="protein sequence ID" value="PKU32013.1"/>
    <property type="molecule type" value="Genomic_DNA"/>
</dbReference>
<dbReference type="Gene3D" id="3.60.10.10">
    <property type="entry name" value="Endonuclease/exonuclease/phosphatase"/>
    <property type="match status" value="1"/>
</dbReference>
<evidence type="ECO:0000313" key="2">
    <source>
        <dbReference type="EMBL" id="PKU32013.1"/>
    </source>
</evidence>
<dbReference type="GO" id="GO:0007508">
    <property type="term" value="P:larval heart development"/>
    <property type="evidence" value="ECO:0007669"/>
    <property type="project" value="TreeGrafter"/>
</dbReference>
<feature type="domain" description="Endonuclease/exonuclease/phosphatase" evidence="1">
    <location>
        <begin position="31"/>
        <end position="137"/>
    </location>
</feature>
<dbReference type="PANTHER" id="PTHR33395">
    <property type="entry name" value="TRANSCRIPTASE, PUTATIVE-RELATED-RELATED"/>
    <property type="match status" value="1"/>
</dbReference>
<dbReference type="AlphaFoldDB" id="A0A2I0TDY0"/>
<dbReference type="GO" id="GO:0003824">
    <property type="term" value="F:catalytic activity"/>
    <property type="evidence" value="ECO:0007669"/>
    <property type="project" value="InterPro"/>
</dbReference>
<sequence>MSLKPSLGSDEEIVESLWGRIKGQAKMRDTVVVVYYRPPDQDGEADEAFYSQLKVASQSQALVLVGDFNHPDICWKGYTARHVQSRRFLQCIDDNFSTQVVEEPTRRGVLLDLVLTNKEGLVKDMKAGGSLGYIDHEKIEFRIVGSMHKARSRTETLDFRRANLDLFKKLLGEIPWDHLLDLCQKDPLLDLCRKDHLVDMCRRYVGRNIPWMCIIRVLLLRRRCVGRTLSWICIVRVLLLHLCCIRRALYWICIDTVLEGPSPESSSDVLFMH</sequence>
<dbReference type="InterPro" id="IPR036691">
    <property type="entry name" value="Endo/exonu/phosph_ase_sf"/>
</dbReference>
<accession>A0A2I0TDY0</accession>
<reference evidence="3" key="1">
    <citation type="submission" date="2017-11" db="EMBL/GenBank/DDBJ databases">
        <authorList>
            <person name="Lima N.C."/>
            <person name="Parody-Merino A.M."/>
            <person name="Battley P.F."/>
            <person name="Fidler A.E."/>
            <person name="Prosdocimi F."/>
        </authorList>
    </citation>
    <scope>NUCLEOTIDE SEQUENCE [LARGE SCALE GENOMIC DNA]</scope>
</reference>
<proteinExistence type="predicted"/>
<dbReference type="InterPro" id="IPR005135">
    <property type="entry name" value="Endo/exonuclease/phosphatase"/>
</dbReference>
<dbReference type="GO" id="GO:0031012">
    <property type="term" value="C:extracellular matrix"/>
    <property type="evidence" value="ECO:0007669"/>
    <property type="project" value="TreeGrafter"/>
</dbReference>
<organism evidence="2 3">
    <name type="scientific">Limosa lapponica baueri</name>
    <dbReference type="NCBI Taxonomy" id="1758121"/>
    <lineage>
        <taxon>Eukaryota</taxon>
        <taxon>Metazoa</taxon>
        <taxon>Chordata</taxon>
        <taxon>Craniata</taxon>
        <taxon>Vertebrata</taxon>
        <taxon>Euteleostomi</taxon>
        <taxon>Archelosauria</taxon>
        <taxon>Archosauria</taxon>
        <taxon>Dinosauria</taxon>
        <taxon>Saurischia</taxon>
        <taxon>Theropoda</taxon>
        <taxon>Coelurosauria</taxon>
        <taxon>Aves</taxon>
        <taxon>Neognathae</taxon>
        <taxon>Neoaves</taxon>
        <taxon>Charadriiformes</taxon>
        <taxon>Scolopacidae</taxon>
        <taxon>Limosa</taxon>
    </lineage>
</organism>
<name>A0A2I0TDY0_LIMLA</name>
<gene>
    <name evidence="2" type="ORF">llap_17682</name>
</gene>
<dbReference type="GO" id="GO:0061343">
    <property type="term" value="P:cell adhesion involved in heart morphogenesis"/>
    <property type="evidence" value="ECO:0007669"/>
    <property type="project" value="TreeGrafter"/>
</dbReference>
<evidence type="ECO:0000259" key="1">
    <source>
        <dbReference type="Pfam" id="PF14529"/>
    </source>
</evidence>
<dbReference type="PANTHER" id="PTHR33395:SF22">
    <property type="entry name" value="REVERSE TRANSCRIPTASE DOMAIN-CONTAINING PROTEIN"/>
    <property type="match status" value="1"/>
</dbReference>